<dbReference type="PANTHER" id="PTHR11911:SF111">
    <property type="entry name" value="INOSINE-5'-MONOPHOSPHATE DEHYDROGENASE"/>
    <property type="match status" value="1"/>
</dbReference>
<keyword evidence="9 14" id="KW-0560">Oxidoreductase</keyword>
<keyword evidence="7" id="KW-0658">Purine biosynthesis</keyword>
<feature type="domain" description="CBS" evidence="13">
    <location>
        <begin position="95"/>
        <end position="150"/>
    </location>
</feature>
<reference evidence="14" key="1">
    <citation type="submission" date="2018-06" db="EMBL/GenBank/DDBJ databases">
        <authorList>
            <person name="Zhirakovskaya E."/>
        </authorList>
    </citation>
    <scope>NUCLEOTIDE SEQUENCE</scope>
</reference>
<dbReference type="CDD" id="cd00381">
    <property type="entry name" value="IMPDH"/>
    <property type="match status" value="1"/>
</dbReference>
<dbReference type="InterPro" id="IPR013785">
    <property type="entry name" value="Aldolase_TIM"/>
</dbReference>
<sequence>MLDSDNLKTYLTFDDVLLLPGYSNVLPNEVNIATRLTRAINLNCPLISSPMDTVTEDNLAIALAQEGGIGIIHRNLPADIQRKMVDRVKRSVSAMIPDPITMHPDQKIHEALEVMDKYNISGIPITKDKKLVGILTNRDLRFETDLEQSIRSLMTTNDLVTIPEGTDLEKSKRLLHDNRIEKLLVVNGEGTLKGLITIKDIEKAGQYPKAAKDSKGRLLVGAALGVAKSPLDHVESLVKVGLDVLVIDSAHGHSEKVLQTVRDIKAGFPNLQVIGGNVATAEGTEALIKAGVDAVKVGIGPGSICTTRVVTGVGVPQITAIAECVQAAKKHNIPIISDGGIKTSGDTSKAIAAGAHTVMIGSLFAGTDESPGEKILYQGRSYKEYRGMGSLGAMTQGSRDRYFQERELSESKLVPEGVEARIPYRGVLSFTVHQLLGGLRAAMGYCGCKDIEELRLKSTFIRITPSGLRESHVHDVIVTKEAPNYHIE</sequence>
<evidence type="ECO:0000256" key="8">
    <source>
        <dbReference type="ARBA" id="ARBA00022958"/>
    </source>
</evidence>
<dbReference type="PROSITE" id="PS00487">
    <property type="entry name" value="IMP_DH_GMP_RED"/>
    <property type="match status" value="1"/>
</dbReference>
<dbReference type="GO" id="GO:0006183">
    <property type="term" value="P:GTP biosynthetic process"/>
    <property type="evidence" value="ECO:0007669"/>
    <property type="project" value="TreeGrafter"/>
</dbReference>
<evidence type="ECO:0000256" key="7">
    <source>
        <dbReference type="ARBA" id="ARBA00022755"/>
    </source>
</evidence>
<organism evidence="14">
    <name type="scientific">hydrothermal vent metagenome</name>
    <dbReference type="NCBI Taxonomy" id="652676"/>
    <lineage>
        <taxon>unclassified sequences</taxon>
        <taxon>metagenomes</taxon>
        <taxon>ecological metagenomes</taxon>
    </lineage>
</organism>
<dbReference type="SUPFAM" id="SSF51412">
    <property type="entry name" value="Inosine monophosphate dehydrogenase (IMPDH)"/>
    <property type="match status" value="1"/>
</dbReference>
<dbReference type="HAMAP" id="MF_01964">
    <property type="entry name" value="IMPDH"/>
    <property type="match status" value="1"/>
</dbReference>
<dbReference type="CDD" id="cd04601">
    <property type="entry name" value="CBS_pair_IMPDH"/>
    <property type="match status" value="1"/>
</dbReference>
<keyword evidence="8" id="KW-0630">Potassium</keyword>
<evidence type="ECO:0000313" key="14">
    <source>
        <dbReference type="EMBL" id="VAX29564.1"/>
    </source>
</evidence>
<dbReference type="Pfam" id="PF00478">
    <property type="entry name" value="IMPDH"/>
    <property type="match status" value="1"/>
</dbReference>
<dbReference type="InterPro" id="IPR000644">
    <property type="entry name" value="CBS_dom"/>
</dbReference>
<dbReference type="InterPro" id="IPR001093">
    <property type="entry name" value="IMP_DH_GMPRt"/>
</dbReference>
<dbReference type="Gene3D" id="3.20.20.70">
    <property type="entry name" value="Aldolase class I"/>
    <property type="match status" value="1"/>
</dbReference>
<name>A0A3B1D037_9ZZZZ</name>
<dbReference type="SMART" id="SM00116">
    <property type="entry name" value="CBS"/>
    <property type="match status" value="2"/>
</dbReference>
<keyword evidence="5" id="KW-0677">Repeat</keyword>
<dbReference type="InterPro" id="IPR046342">
    <property type="entry name" value="CBS_dom_sf"/>
</dbReference>
<evidence type="ECO:0000256" key="5">
    <source>
        <dbReference type="ARBA" id="ARBA00022737"/>
    </source>
</evidence>
<dbReference type="NCBIfam" id="TIGR01302">
    <property type="entry name" value="IMP_dehydrog"/>
    <property type="match status" value="1"/>
</dbReference>
<evidence type="ECO:0000256" key="6">
    <source>
        <dbReference type="ARBA" id="ARBA00022749"/>
    </source>
</evidence>
<dbReference type="EC" id="1.1.1.205" evidence="14"/>
<dbReference type="EMBL" id="UOGG01000082">
    <property type="protein sequence ID" value="VAX29564.1"/>
    <property type="molecule type" value="Genomic_DNA"/>
</dbReference>
<dbReference type="AlphaFoldDB" id="A0A3B1D037"/>
<comment type="subunit">
    <text evidence="3">Homotetramer.</text>
</comment>
<comment type="catalytic activity">
    <reaction evidence="12">
        <text>IMP + NAD(+) + H2O = XMP + NADH + H(+)</text>
        <dbReference type="Rhea" id="RHEA:11708"/>
        <dbReference type="ChEBI" id="CHEBI:15377"/>
        <dbReference type="ChEBI" id="CHEBI:15378"/>
        <dbReference type="ChEBI" id="CHEBI:57464"/>
        <dbReference type="ChEBI" id="CHEBI:57540"/>
        <dbReference type="ChEBI" id="CHEBI:57945"/>
        <dbReference type="ChEBI" id="CHEBI:58053"/>
        <dbReference type="EC" id="1.1.1.205"/>
    </reaction>
</comment>
<evidence type="ECO:0000256" key="1">
    <source>
        <dbReference type="ARBA" id="ARBA00001958"/>
    </source>
</evidence>
<evidence type="ECO:0000256" key="2">
    <source>
        <dbReference type="ARBA" id="ARBA00005502"/>
    </source>
</evidence>
<gene>
    <name evidence="14" type="ORF">MNBD_NITROSPINAE05-141</name>
</gene>
<evidence type="ECO:0000256" key="9">
    <source>
        <dbReference type="ARBA" id="ARBA00023002"/>
    </source>
</evidence>
<comment type="cofactor">
    <cofactor evidence="1">
        <name>K(+)</name>
        <dbReference type="ChEBI" id="CHEBI:29103"/>
    </cofactor>
</comment>
<evidence type="ECO:0000256" key="10">
    <source>
        <dbReference type="ARBA" id="ARBA00023027"/>
    </source>
</evidence>
<evidence type="ECO:0000259" key="13">
    <source>
        <dbReference type="PROSITE" id="PS51371"/>
    </source>
</evidence>
<dbReference type="InterPro" id="IPR015875">
    <property type="entry name" value="IMP_DH/GMP_Rdtase_CS"/>
</dbReference>
<keyword evidence="6" id="KW-0332">GMP biosynthesis</keyword>
<dbReference type="GO" id="GO:0006177">
    <property type="term" value="P:GMP biosynthetic process"/>
    <property type="evidence" value="ECO:0007669"/>
    <property type="project" value="UniProtKB-KW"/>
</dbReference>
<dbReference type="PROSITE" id="PS51371">
    <property type="entry name" value="CBS"/>
    <property type="match status" value="2"/>
</dbReference>
<dbReference type="SMART" id="SM01240">
    <property type="entry name" value="IMPDH"/>
    <property type="match status" value="1"/>
</dbReference>
<dbReference type="InterPro" id="IPR005990">
    <property type="entry name" value="IMP_DH"/>
</dbReference>
<evidence type="ECO:0000256" key="4">
    <source>
        <dbReference type="ARBA" id="ARBA00022723"/>
    </source>
</evidence>
<dbReference type="GO" id="GO:0046872">
    <property type="term" value="F:metal ion binding"/>
    <property type="evidence" value="ECO:0007669"/>
    <property type="project" value="UniProtKB-KW"/>
</dbReference>
<protein>
    <submittedName>
        <fullName evidence="14">Inosine-5'-monophosphate dehydrogenase / CBS domain</fullName>
        <ecNumber evidence="14">1.1.1.205</ecNumber>
    </submittedName>
</protein>
<comment type="similarity">
    <text evidence="2">Belongs to the IMPDH/GMPR family.</text>
</comment>
<keyword evidence="11" id="KW-0129">CBS domain</keyword>
<evidence type="ECO:0000256" key="11">
    <source>
        <dbReference type="ARBA" id="ARBA00023122"/>
    </source>
</evidence>
<keyword evidence="10" id="KW-0520">NAD</keyword>
<dbReference type="PIRSF" id="PIRSF000130">
    <property type="entry name" value="IMPDH"/>
    <property type="match status" value="1"/>
</dbReference>
<dbReference type="GO" id="GO:0003938">
    <property type="term" value="F:IMP dehydrogenase activity"/>
    <property type="evidence" value="ECO:0007669"/>
    <property type="project" value="UniProtKB-EC"/>
</dbReference>
<feature type="domain" description="CBS" evidence="13">
    <location>
        <begin position="154"/>
        <end position="214"/>
    </location>
</feature>
<dbReference type="FunFam" id="3.20.20.70:FF:000003">
    <property type="entry name" value="GMP reductase"/>
    <property type="match status" value="1"/>
</dbReference>
<accession>A0A3B1D037</accession>
<dbReference type="SUPFAM" id="SSF54631">
    <property type="entry name" value="CBS-domain pair"/>
    <property type="match status" value="1"/>
</dbReference>
<evidence type="ECO:0000256" key="12">
    <source>
        <dbReference type="ARBA" id="ARBA00048028"/>
    </source>
</evidence>
<keyword evidence="4" id="KW-0479">Metal-binding</keyword>
<dbReference type="Pfam" id="PF00571">
    <property type="entry name" value="CBS"/>
    <property type="match status" value="2"/>
</dbReference>
<dbReference type="PANTHER" id="PTHR11911">
    <property type="entry name" value="INOSINE-5-MONOPHOSPHATE DEHYDROGENASE RELATED"/>
    <property type="match status" value="1"/>
</dbReference>
<proteinExistence type="inferred from homology"/>
<evidence type="ECO:0000256" key="3">
    <source>
        <dbReference type="ARBA" id="ARBA00011881"/>
    </source>
</evidence>